<dbReference type="PANTHER" id="PTHR36974">
    <property type="entry name" value="MEMBRANE PROTEIN-RELATED"/>
    <property type="match status" value="1"/>
</dbReference>
<protein>
    <submittedName>
        <fullName evidence="5">DoxX family protein</fullName>
    </submittedName>
</protein>
<comment type="subcellular location">
    <subcellularLocation>
        <location evidence="1">Membrane</location>
        <topology evidence="1">Multi-pass membrane protein</topology>
    </subcellularLocation>
</comment>
<dbReference type="InterPro" id="IPR032808">
    <property type="entry name" value="DoxX"/>
</dbReference>
<gene>
    <name evidence="5" type="ORF">GCM10009788_30390</name>
</gene>
<evidence type="ECO:0000256" key="2">
    <source>
        <dbReference type="ARBA" id="ARBA00022692"/>
    </source>
</evidence>
<reference evidence="5 6" key="1">
    <citation type="journal article" date="2019" name="Int. J. Syst. Evol. Microbiol.">
        <title>The Global Catalogue of Microorganisms (GCM) 10K type strain sequencing project: providing services to taxonomists for standard genome sequencing and annotation.</title>
        <authorList>
            <consortium name="The Broad Institute Genomics Platform"/>
            <consortium name="The Broad Institute Genome Sequencing Center for Infectious Disease"/>
            <person name="Wu L."/>
            <person name="Ma J."/>
        </authorList>
    </citation>
    <scope>NUCLEOTIDE SEQUENCE [LARGE SCALE GENOMIC DNA]</scope>
    <source>
        <strain evidence="5 6">JCM 14942</strain>
    </source>
</reference>
<dbReference type="RefSeq" id="WP_141003014.1">
    <property type="nucleotide sequence ID" value="NZ_BAAAOR010000024.1"/>
</dbReference>
<evidence type="ECO:0000256" key="1">
    <source>
        <dbReference type="ARBA" id="ARBA00004141"/>
    </source>
</evidence>
<keyword evidence="6" id="KW-1185">Reference proteome</keyword>
<evidence type="ECO:0000313" key="6">
    <source>
        <dbReference type="Proteomes" id="UP001500842"/>
    </source>
</evidence>
<organism evidence="5 6">
    <name type="scientific">Nocardioides humi</name>
    <dbReference type="NCBI Taxonomy" id="449461"/>
    <lineage>
        <taxon>Bacteria</taxon>
        <taxon>Bacillati</taxon>
        <taxon>Actinomycetota</taxon>
        <taxon>Actinomycetes</taxon>
        <taxon>Propionibacteriales</taxon>
        <taxon>Nocardioidaceae</taxon>
        <taxon>Nocardioides</taxon>
    </lineage>
</organism>
<name>A0ABN2AQD3_9ACTN</name>
<dbReference type="EMBL" id="BAAAOR010000024">
    <property type="protein sequence ID" value="GAA1524541.1"/>
    <property type="molecule type" value="Genomic_DNA"/>
</dbReference>
<evidence type="ECO:0000256" key="3">
    <source>
        <dbReference type="ARBA" id="ARBA00022989"/>
    </source>
</evidence>
<proteinExistence type="predicted"/>
<keyword evidence="3" id="KW-1133">Transmembrane helix</keyword>
<dbReference type="Pfam" id="PF13564">
    <property type="entry name" value="DoxX_2"/>
    <property type="match status" value="1"/>
</dbReference>
<comment type="caution">
    <text evidence="5">The sequence shown here is derived from an EMBL/GenBank/DDBJ whole genome shotgun (WGS) entry which is preliminary data.</text>
</comment>
<accession>A0ABN2AQD3</accession>
<keyword evidence="4" id="KW-0472">Membrane</keyword>
<sequence>MSVPFTAKAVTGAFLVSGVVHLVRPQVFEPLIPEQLPAPRQLVIWSGVAELACAAGMMHPRTRRAAAYAGAALLVGVFPGNVKMALDAQRGDNTMLKAGTLARLPLQLPMIRGMLEAAREA</sequence>
<evidence type="ECO:0000313" key="5">
    <source>
        <dbReference type="EMBL" id="GAA1524541.1"/>
    </source>
</evidence>
<dbReference type="Proteomes" id="UP001500842">
    <property type="component" value="Unassembled WGS sequence"/>
</dbReference>
<keyword evidence="2" id="KW-0812">Transmembrane</keyword>
<evidence type="ECO:0000256" key="4">
    <source>
        <dbReference type="ARBA" id="ARBA00023136"/>
    </source>
</evidence>
<dbReference type="PANTHER" id="PTHR36974:SF1">
    <property type="entry name" value="DOXX FAMILY MEMBRANE PROTEIN"/>
    <property type="match status" value="1"/>
</dbReference>